<name>A0A840DPK2_9MICO</name>
<dbReference type="Proteomes" id="UP000571183">
    <property type="component" value="Unassembled WGS sequence"/>
</dbReference>
<accession>A0A840DPK2</accession>
<evidence type="ECO:0000313" key="2">
    <source>
        <dbReference type="Proteomes" id="UP000571183"/>
    </source>
</evidence>
<dbReference type="Gene3D" id="3.40.50.2000">
    <property type="entry name" value="Glycogen Phosphorylase B"/>
    <property type="match status" value="2"/>
</dbReference>
<dbReference type="AlphaFoldDB" id="A0A840DPK2"/>
<protein>
    <submittedName>
        <fullName evidence="1">Glycosyltransferase involved in cell wall biosynthesis</fullName>
    </submittedName>
</protein>
<proteinExistence type="predicted"/>
<dbReference type="GO" id="GO:0016740">
    <property type="term" value="F:transferase activity"/>
    <property type="evidence" value="ECO:0007669"/>
    <property type="project" value="UniProtKB-KW"/>
</dbReference>
<gene>
    <name evidence="1" type="ORF">F5897_000783</name>
</gene>
<organism evidence="1 2">
    <name type="scientific">Canibacter oris</name>
    <dbReference type="NCBI Taxonomy" id="1365628"/>
    <lineage>
        <taxon>Bacteria</taxon>
        <taxon>Bacillati</taxon>
        <taxon>Actinomycetota</taxon>
        <taxon>Actinomycetes</taxon>
        <taxon>Micrococcales</taxon>
        <taxon>Microbacteriaceae</taxon>
        <taxon>Canibacter</taxon>
    </lineage>
</organism>
<dbReference type="SUPFAM" id="SSF53756">
    <property type="entry name" value="UDP-Glycosyltransferase/glycogen phosphorylase"/>
    <property type="match status" value="1"/>
</dbReference>
<keyword evidence="1" id="KW-0808">Transferase</keyword>
<dbReference type="RefSeq" id="WP_124824799.1">
    <property type="nucleotide sequence ID" value="NZ_JACIFD010000006.1"/>
</dbReference>
<sequence>MAVINLIGETFADYDHAANAAALRDLTAALARTAPRACAVRVLLPQHVELNLPRNPRISTAQIPLPANMLGLLWHTNTAARPLDGEMLHAQTPLVPLRPLQKRETGTQVTVGVPHLAYLDQDCCFSPQQVKLQKNLLKRAVKHADVLIAPNFDVASRLQAEFGAVNVRVVSNAAPQEYIASAEAAARREELLLPQRYMVTTEPCDPDRLAWLTEAVAANTKLPPLVIITADAATPESSGAIAQEETSRVIRIQTTALSDYGAILGGADLLVLPHYGLTMAYEAYGAIANGVPILHAEIPAAAEIAVDAGAVFNSAESLQEQLELIFLSEAANPVLERLKILAQDRSKVYSWDTTALTLWEIHAAI</sequence>
<comment type="caution">
    <text evidence="1">The sequence shown here is derived from an EMBL/GenBank/DDBJ whole genome shotgun (WGS) entry which is preliminary data.</text>
</comment>
<evidence type="ECO:0000313" key="1">
    <source>
        <dbReference type="EMBL" id="MBB4071479.1"/>
    </source>
</evidence>
<reference evidence="1" key="1">
    <citation type="submission" date="2020-08" db="EMBL/GenBank/DDBJ databases">
        <title>Sequencing the genomes of 1000 actinobacteria strains.</title>
        <authorList>
            <person name="Klenk H.-P."/>
        </authorList>
    </citation>
    <scope>NUCLEOTIDE SEQUENCE [LARGE SCALE GENOMIC DNA]</scope>
    <source>
        <strain evidence="1">DSM 27064</strain>
    </source>
</reference>
<keyword evidence="2" id="KW-1185">Reference proteome</keyword>
<dbReference type="EMBL" id="JACIFD010000006">
    <property type="protein sequence ID" value="MBB4071479.1"/>
    <property type="molecule type" value="Genomic_DNA"/>
</dbReference>